<dbReference type="GO" id="GO:0000976">
    <property type="term" value="F:transcription cis-regulatory region binding"/>
    <property type="evidence" value="ECO:0007669"/>
    <property type="project" value="TreeGrafter"/>
</dbReference>
<accession>A0A1Q8YK46</accession>
<dbReference type="GO" id="GO:0000156">
    <property type="term" value="F:phosphorelay response regulator activity"/>
    <property type="evidence" value="ECO:0007669"/>
    <property type="project" value="TreeGrafter"/>
</dbReference>
<evidence type="ECO:0000313" key="12">
    <source>
        <dbReference type="EMBL" id="OLP08392.1"/>
    </source>
</evidence>
<sequence>MDGLDSGADDYLVKPFEVSELSARIRAVIRRHSAQAQPVLQHGGVQLGPATHQVTQASEPVLLCAREFSVLEALMQRPARNPTPNADATGCDIAYATSPLRTRRINVCH</sequence>
<comment type="caution">
    <text evidence="12">The sequence shown here is derived from an EMBL/GenBank/DDBJ whole genome shotgun (WGS) entry which is preliminary data.</text>
</comment>
<evidence type="ECO:0000256" key="7">
    <source>
        <dbReference type="ARBA" id="ARBA00023163"/>
    </source>
</evidence>
<evidence type="ECO:0000256" key="6">
    <source>
        <dbReference type="ARBA" id="ARBA00023125"/>
    </source>
</evidence>
<feature type="domain" description="OmpR/PhoB-type" evidence="11">
    <location>
        <begin position="37"/>
        <end position="109"/>
    </location>
</feature>
<feature type="domain" description="Response regulatory" evidence="10">
    <location>
        <begin position="1"/>
        <end position="29"/>
    </location>
</feature>
<comment type="caution">
    <text evidence="8">Lacks conserved residue(s) required for the propagation of feature annotation.</text>
</comment>
<proteinExistence type="predicted"/>
<keyword evidence="2" id="KW-0963">Cytoplasm</keyword>
<dbReference type="PROSITE" id="PS50110">
    <property type="entry name" value="RESPONSE_REGULATORY"/>
    <property type="match status" value="1"/>
</dbReference>
<dbReference type="InterPro" id="IPR036388">
    <property type="entry name" value="WH-like_DNA-bd_sf"/>
</dbReference>
<dbReference type="InterPro" id="IPR001867">
    <property type="entry name" value="OmpR/PhoB-type_DNA-bd"/>
</dbReference>
<evidence type="ECO:0000256" key="4">
    <source>
        <dbReference type="ARBA" id="ARBA00023012"/>
    </source>
</evidence>
<evidence type="ECO:0000256" key="2">
    <source>
        <dbReference type="ARBA" id="ARBA00022490"/>
    </source>
</evidence>
<dbReference type="InterPro" id="IPR039420">
    <property type="entry name" value="WalR-like"/>
</dbReference>
<dbReference type="RefSeq" id="WP_075584969.1">
    <property type="nucleotide sequence ID" value="NZ_MSYM01000002.1"/>
</dbReference>
<dbReference type="Proteomes" id="UP000185911">
    <property type="component" value="Unassembled WGS sequence"/>
</dbReference>
<dbReference type="PANTHER" id="PTHR48111:SF35">
    <property type="entry name" value="TRANSCRIPTIONAL REGULATORY PROTEIN QSEB"/>
    <property type="match status" value="1"/>
</dbReference>
<dbReference type="STRING" id="81479.RA876_15605"/>
<feature type="DNA-binding region" description="OmpR/PhoB-type" evidence="9">
    <location>
        <begin position="37"/>
        <end position="109"/>
    </location>
</feature>
<dbReference type="Gene3D" id="6.10.250.690">
    <property type="match status" value="1"/>
</dbReference>
<dbReference type="AlphaFoldDB" id="A0A1Q8YK46"/>
<dbReference type="PANTHER" id="PTHR48111">
    <property type="entry name" value="REGULATOR OF RPOS"/>
    <property type="match status" value="1"/>
</dbReference>
<evidence type="ECO:0000256" key="8">
    <source>
        <dbReference type="PROSITE-ProRule" id="PRU00169"/>
    </source>
</evidence>
<gene>
    <name evidence="12" type="ORF">BLL52_0317</name>
</gene>
<organism evidence="12 13">
    <name type="scientific">Rhodoferax antarcticus ANT.BR</name>
    <dbReference type="NCBI Taxonomy" id="1111071"/>
    <lineage>
        <taxon>Bacteria</taxon>
        <taxon>Pseudomonadati</taxon>
        <taxon>Pseudomonadota</taxon>
        <taxon>Betaproteobacteria</taxon>
        <taxon>Burkholderiales</taxon>
        <taxon>Comamonadaceae</taxon>
        <taxon>Rhodoferax</taxon>
    </lineage>
</organism>
<evidence type="ECO:0000259" key="11">
    <source>
        <dbReference type="PROSITE" id="PS51755"/>
    </source>
</evidence>
<keyword evidence="13" id="KW-1185">Reference proteome</keyword>
<evidence type="ECO:0000256" key="5">
    <source>
        <dbReference type="ARBA" id="ARBA00023015"/>
    </source>
</evidence>
<keyword evidence="5" id="KW-0805">Transcription regulation</keyword>
<dbReference type="SUPFAM" id="SSF52172">
    <property type="entry name" value="CheY-like"/>
    <property type="match status" value="1"/>
</dbReference>
<reference evidence="12 13" key="1">
    <citation type="submission" date="2017-01" db="EMBL/GenBank/DDBJ databases">
        <title>Genome sequence of Rhodoferax antarcticus ANT.BR, a psychrophilic purple nonsulfur bacterium from an Antarctic microbial mat.</title>
        <authorList>
            <person name="Baker J."/>
            <person name="Riester C."/>
            <person name="Skinner B."/>
            <person name="Newell A."/>
            <person name="Swingley W."/>
            <person name="Madigan M."/>
            <person name="Jung D."/>
            <person name="Asao M."/>
            <person name="Chen M."/>
            <person name="Loughlin P."/>
            <person name="Pan H."/>
            <person name="Lin S."/>
            <person name="Li N."/>
            <person name="Shaw J."/>
            <person name="Prado M."/>
            <person name="Sherman C."/>
            <person name="Li X."/>
            <person name="Tang J."/>
            <person name="Blankenship R."/>
            <person name="Zhao T."/>
            <person name="Touchman J."/>
            <person name="Sattley M."/>
        </authorList>
    </citation>
    <scope>NUCLEOTIDE SEQUENCE [LARGE SCALE GENOMIC DNA]</scope>
    <source>
        <strain evidence="12 13">ANT.BR</strain>
    </source>
</reference>
<dbReference type="Gene3D" id="1.10.10.10">
    <property type="entry name" value="Winged helix-like DNA-binding domain superfamily/Winged helix DNA-binding domain"/>
    <property type="match status" value="1"/>
</dbReference>
<name>A0A1Q8YK46_9BURK</name>
<dbReference type="PROSITE" id="PS51755">
    <property type="entry name" value="OMPR_PHOB"/>
    <property type="match status" value="1"/>
</dbReference>
<keyword evidence="7" id="KW-0804">Transcription</keyword>
<keyword evidence="6 9" id="KW-0238">DNA-binding</keyword>
<evidence type="ECO:0000256" key="3">
    <source>
        <dbReference type="ARBA" id="ARBA00022553"/>
    </source>
</evidence>
<evidence type="ECO:0000313" key="13">
    <source>
        <dbReference type="Proteomes" id="UP000185911"/>
    </source>
</evidence>
<keyword evidence="3" id="KW-0597">Phosphoprotein</keyword>
<dbReference type="InterPro" id="IPR011006">
    <property type="entry name" value="CheY-like_superfamily"/>
</dbReference>
<dbReference type="EMBL" id="MSYM01000002">
    <property type="protein sequence ID" value="OLP08392.1"/>
    <property type="molecule type" value="Genomic_DNA"/>
</dbReference>
<dbReference type="GO" id="GO:0032993">
    <property type="term" value="C:protein-DNA complex"/>
    <property type="evidence" value="ECO:0007669"/>
    <property type="project" value="TreeGrafter"/>
</dbReference>
<keyword evidence="4" id="KW-0902">Two-component regulatory system</keyword>
<evidence type="ECO:0000259" key="10">
    <source>
        <dbReference type="PROSITE" id="PS50110"/>
    </source>
</evidence>
<evidence type="ECO:0000256" key="1">
    <source>
        <dbReference type="ARBA" id="ARBA00004496"/>
    </source>
</evidence>
<protein>
    <submittedName>
        <fullName evidence="12">Two-component transcriptional regulator, qseB component</fullName>
    </submittedName>
</protein>
<dbReference type="InterPro" id="IPR001789">
    <property type="entry name" value="Sig_transdc_resp-reg_receiver"/>
</dbReference>
<evidence type="ECO:0000256" key="9">
    <source>
        <dbReference type="PROSITE-ProRule" id="PRU01091"/>
    </source>
</evidence>
<comment type="subcellular location">
    <subcellularLocation>
        <location evidence="1">Cytoplasm</location>
    </subcellularLocation>
</comment>
<dbReference type="GO" id="GO:0006355">
    <property type="term" value="P:regulation of DNA-templated transcription"/>
    <property type="evidence" value="ECO:0007669"/>
    <property type="project" value="InterPro"/>
</dbReference>
<dbReference type="GO" id="GO:0005829">
    <property type="term" value="C:cytosol"/>
    <property type="evidence" value="ECO:0007669"/>
    <property type="project" value="TreeGrafter"/>
</dbReference>